<sequence length="172" mass="19495">MSEHEKPDVPEIFTKKASRQLAPRELEERILKFLASRRLCVLSTCRDNVPRSTPILFCSKGFTLFMAGEPGLKLGNINLNPNVSVGIFDPKSEFSNDLNDITGLQISGRARLIGKSDPGFEDAFNLFLRPQAWSEHWFGKMIEVIPDKIELLSMALKLEDYAARQIWTRSVL</sequence>
<keyword evidence="3" id="KW-1185">Reference proteome</keyword>
<protein>
    <submittedName>
        <fullName evidence="2">Pyridoxamine 5'-phosphate oxidase-related, FMN-binding protein</fullName>
    </submittedName>
</protein>
<accession>A1BFD2</accession>
<gene>
    <name evidence="2" type="ordered locus">Cpha266_1068</name>
</gene>
<dbReference type="RefSeq" id="WP_011744936.1">
    <property type="nucleotide sequence ID" value="NC_008639.1"/>
</dbReference>
<dbReference type="Proteomes" id="UP000008701">
    <property type="component" value="Chromosome"/>
</dbReference>
<dbReference type="STRING" id="290317.Cpha266_1068"/>
<dbReference type="InterPro" id="IPR012349">
    <property type="entry name" value="Split_barrel_FMN-bd"/>
</dbReference>
<dbReference type="KEGG" id="cph:Cpha266_1068"/>
<proteinExistence type="predicted"/>
<dbReference type="Pfam" id="PF01243">
    <property type="entry name" value="PNPOx_N"/>
    <property type="match status" value="1"/>
</dbReference>
<dbReference type="EMBL" id="CP000492">
    <property type="protein sequence ID" value="ABL65109.1"/>
    <property type="molecule type" value="Genomic_DNA"/>
</dbReference>
<dbReference type="AlphaFoldDB" id="A1BFD2"/>
<name>A1BFD2_CHLPD</name>
<evidence type="ECO:0000313" key="3">
    <source>
        <dbReference type="Proteomes" id="UP000008701"/>
    </source>
</evidence>
<dbReference type="Gene3D" id="2.30.110.10">
    <property type="entry name" value="Electron Transport, Fmn-binding Protein, Chain A"/>
    <property type="match status" value="1"/>
</dbReference>
<evidence type="ECO:0000313" key="2">
    <source>
        <dbReference type="EMBL" id="ABL65109.1"/>
    </source>
</evidence>
<dbReference type="OrthoDB" id="3255142at2"/>
<evidence type="ECO:0000259" key="1">
    <source>
        <dbReference type="Pfam" id="PF01243"/>
    </source>
</evidence>
<dbReference type="SUPFAM" id="SSF50475">
    <property type="entry name" value="FMN-binding split barrel"/>
    <property type="match status" value="1"/>
</dbReference>
<organism evidence="2 3">
    <name type="scientific">Chlorobium phaeobacteroides (strain DSM 266 / SMG 266 / 2430)</name>
    <dbReference type="NCBI Taxonomy" id="290317"/>
    <lineage>
        <taxon>Bacteria</taxon>
        <taxon>Pseudomonadati</taxon>
        <taxon>Chlorobiota</taxon>
        <taxon>Chlorobiia</taxon>
        <taxon>Chlorobiales</taxon>
        <taxon>Chlorobiaceae</taxon>
        <taxon>Chlorobium/Pelodictyon group</taxon>
        <taxon>Chlorobium</taxon>
    </lineage>
</organism>
<dbReference type="eggNOG" id="COG3467">
    <property type="taxonomic scope" value="Bacteria"/>
</dbReference>
<dbReference type="HOGENOM" id="CLU_1552549_0_0_10"/>
<reference evidence="2 3" key="1">
    <citation type="submission" date="2006-12" db="EMBL/GenBank/DDBJ databases">
        <title>Complete sequence of Chlorobium phaeobacteroides DSM 266.</title>
        <authorList>
            <consortium name="US DOE Joint Genome Institute"/>
            <person name="Copeland A."/>
            <person name="Lucas S."/>
            <person name="Lapidus A."/>
            <person name="Barry K."/>
            <person name="Detter J.C."/>
            <person name="Glavina del Rio T."/>
            <person name="Hammon N."/>
            <person name="Israni S."/>
            <person name="Pitluck S."/>
            <person name="Goltsman E."/>
            <person name="Schmutz J."/>
            <person name="Larimer F."/>
            <person name="Land M."/>
            <person name="Hauser L."/>
            <person name="Mikhailova N."/>
            <person name="Li T."/>
            <person name="Overmann J."/>
            <person name="Bryant D.A."/>
            <person name="Richardson P."/>
        </authorList>
    </citation>
    <scope>NUCLEOTIDE SEQUENCE [LARGE SCALE GENOMIC DNA]</scope>
    <source>
        <strain evidence="2 3">DSM 266</strain>
    </source>
</reference>
<dbReference type="InterPro" id="IPR011576">
    <property type="entry name" value="Pyridox_Oxase_N"/>
</dbReference>
<feature type="domain" description="Pyridoxamine 5'-phosphate oxidase N-terminal" evidence="1">
    <location>
        <begin position="26"/>
        <end position="123"/>
    </location>
</feature>